<evidence type="ECO:0000256" key="5">
    <source>
        <dbReference type="ARBA" id="ARBA00022793"/>
    </source>
</evidence>
<gene>
    <name evidence="8" type="primary">uao</name>
    <name evidence="8" type="ORF">NCTC11214_00564</name>
</gene>
<reference evidence="8 9" key="1">
    <citation type="submission" date="2018-12" db="EMBL/GenBank/DDBJ databases">
        <authorList>
            <consortium name="Pathogen Informatics"/>
        </authorList>
    </citation>
    <scope>NUCLEOTIDE SEQUENCE [LARGE SCALE GENOMIC DNA]</scope>
    <source>
        <strain evidence="8 9">NCTC11214</strain>
    </source>
</reference>
<comment type="pathway">
    <text evidence="2">Purine metabolism; urate degradation; (S)-allantoin from urate: step 3/3.</text>
</comment>
<dbReference type="Pfam" id="PF09349">
    <property type="entry name" value="OHCU_decarbox"/>
    <property type="match status" value="1"/>
</dbReference>
<dbReference type="SUPFAM" id="SSF158694">
    <property type="entry name" value="UraD-Like"/>
    <property type="match status" value="1"/>
</dbReference>
<keyword evidence="5" id="KW-0210">Decarboxylase</keyword>
<dbReference type="KEGG" id="sof:NCTC11214_00564"/>
<evidence type="ECO:0000313" key="9">
    <source>
        <dbReference type="Proteomes" id="UP000281391"/>
    </source>
</evidence>
<accession>A0A3S5D6S9</accession>
<evidence type="ECO:0000256" key="2">
    <source>
        <dbReference type="ARBA" id="ARBA00004754"/>
    </source>
</evidence>
<dbReference type="EMBL" id="LR134117">
    <property type="protein sequence ID" value="VDZ52170.1"/>
    <property type="molecule type" value="Genomic_DNA"/>
</dbReference>
<dbReference type="RefSeq" id="WP_004954980.1">
    <property type="nucleotide sequence ID" value="NZ_LR134117.1"/>
</dbReference>
<evidence type="ECO:0000313" key="8">
    <source>
        <dbReference type="EMBL" id="VDZ52170.1"/>
    </source>
</evidence>
<keyword evidence="4" id="KW-0659">Purine metabolism</keyword>
<dbReference type="Gene3D" id="1.10.3330.10">
    <property type="entry name" value="Oxo-4-hydroxy-4-carboxy-5-ureidoimidazoline decarboxylase"/>
    <property type="match status" value="1"/>
</dbReference>
<dbReference type="Proteomes" id="UP000281391">
    <property type="component" value="Chromosome"/>
</dbReference>
<dbReference type="GO" id="GO:0051997">
    <property type="term" value="F:2-oxo-4-hydroxy-4-carboxy-5-ureidoimidazoline decarboxylase activity"/>
    <property type="evidence" value="ECO:0007669"/>
    <property type="project" value="UniProtKB-EC"/>
</dbReference>
<dbReference type="EC" id="4.1.1.97" evidence="3"/>
<evidence type="ECO:0000256" key="6">
    <source>
        <dbReference type="ARBA" id="ARBA00023239"/>
    </source>
</evidence>
<dbReference type="NCBIfam" id="NF010372">
    <property type="entry name" value="PRK13798.1"/>
    <property type="match status" value="1"/>
</dbReference>
<evidence type="ECO:0000256" key="1">
    <source>
        <dbReference type="ARBA" id="ARBA00001163"/>
    </source>
</evidence>
<evidence type="ECO:0000259" key="7">
    <source>
        <dbReference type="Pfam" id="PF09349"/>
    </source>
</evidence>
<dbReference type="InterPro" id="IPR017595">
    <property type="entry name" value="OHCU_decarboxylase-2"/>
</dbReference>
<dbReference type="PANTHER" id="PTHR43466:SF1">
    <property type="entry name" value="2-OXO-4-HYDROXY-4-CARBOXY-5-UREIDOIMIDAZOLINE DECARBOXYLASE-RELATED"/>
    <property type="match status" value="1"/>
</dbReference>
<dbReference type="GO" id="GO:0006144">
    <property type="term" value="P:purine nucleobase metabolic process"/>
    <property type="evidence" value="ECO:0007669"/>
    <property type="project" value="UniProtKB-KW"/>
</dbReference>
<dbReference type="NCBIfam" id="TIGR03180">
    <property type="entry name" value="UraD_2"/>
    <property type="match status" value="1"/>
</dbReference>
<dbReference type="InterPro" id="IPR036778">
    <property type="entry name" value="OHCU_decarboxylase_sf"/>
</dbReference>
<dbReference type="GO" id="GO:0019628">
    <property type="term" value="P:urate catabolic process"/>
    <property type="evidence" value="ECO:0007669"/>
    <property type="project" value="TreeGrafter"/>
</dbReference>
<name>A0A3S5D6S9_SEROD</name>
<dbReference type="AlphaFoldDB" id="A0A3S5D6S9"/>
<proteinExistence type="predicted"/>
<dbReference type="PANTHER" id="PTHR43466">
    <property type="entry name" value="2-OXO-4-HYDROXY-4-CARBOXY-5-UREIDOIMIDAZOLINE DECARBOXYLASE-RELATED"/>
    <property type="match status" value="1"/>
</dbReference>
<evidence type="ECO:0000256" key="4">
    <source>
        <dbReference type="ARBA" id="ARBA00022631"/>
    </source>
</evidence>
<dbReference type="InterPro" id="IPR018020">
    <property type="entry name" value="OHCU_decarboxylase"/>
</dbReference>
<protein>
    <recommendedName>
        <fullName evidence="3">2-oxo-4-hydroxy-4-carboxy-5-ureidoimidazoline decarboxylase</fullName>
        <ecNumber evidence="3">4.1.1.97</ecNumber>
    </recommendedName>
</protein>
<sequence length="166" mass="18539">MKLQQFNALPVAEAAALLRPCVAIDSWIDAVLAARPFADRDSVLACGAQAAQRWQPEEIARALAQHPRIGERAQGQGREAQLSAREQSAVDAQDRTLAQALLDGNRRYEAKFGQVFLIRAAGRDGQAILQALERRLQNTPRQEQQETAEQLREIVQLRLKELFSDE</sequence>
<comment type="catalytic activity">
    <reaction evidence="1">
        <text>5-hydroxy-2-oxo-4-ureido-2,5-dihydro-1H-imidazole-5-carboxylate + H(+) = (S)-allantoin + CO2</text>
        <dbReference type="Rhea" id="RHEA:26301"/>
        <dbReference type="ChEBI" id="CHEBI:15378"/>
        <dbReference type="ChEBI" id="CHEBI:15678"/>
        <dbReference type="ChEBI" id="CHEBI:16526"/>
        <dbReference type="ChEBI" id="CHEBI:58639"/>
        <dbReference type="EC" id="4.1.1.97"/>
    </reaction>
</comment>
<feature type="domain" description="Oxo-4-hydroxy-4-carboxy-5-ureidoimidazoline decarboxylase" evidence="7">
    <location>
        <begin position="7"/>
        <end position="160"/>
    </location>
</feature>
<organism evidence="8 9">
    <name type="scientific">Serratia odorifera</name>
    <dbReference type="NCBI Taxonomy" id="618"/>
    <lineage>
        <taxon>Bacteria</taxon>
        <taxon>Pseudomonadati</taxon>
        <taxon>Pseudomonadota</taxon>
        <taxon>Gammaproteobacteria</taxon>
        <taxon>Enterobacterales</taxon>
        <taxon>Yersiniaceae</taxon>
        <taxon>Serratia</taxon>
    </lineage>
</organism>
<keyword evidence="6" id="KW-0456">Lyase</keyword>
<evidence type="ECO:0000256" key="3">
    <source>
        <dbReference type="ARBA" id="ARBA00012257"/>
    </source>
</evidence>